<dbReference type="Proteomes" id="UP000184287">
    <property type="component" value="Unassembled WGS sequence"/>
</dbReference>
<name>A0A1M5JR03_9SPHI</name>
<dbReference type="OrthoDB" id="798998at2"/>
<reference evidence="2" key="1">
    <citation type="submission" date="2016-11" db="EMBL/GenBank/DDBJ databases">
        <authorList>
            <person name="Varghese N."/>
            <person name="Submissions S."/>
        </authorList>
    </citation>
    <scope>NUCLEOTIDE SEQUENCE [LARGE SCALE GENOMIC DNA]</scope>
    <source>
        <strain evidence="2">DSM 16990</strain>
    </source>
</reference>
<sequence>MLKFNTIPFIAIAATLVLSCTKSTDSDCPKDRMCTEEFRSLTVSFTDNKGASTAAKNYSAVLVRTGDTIKSNLNATSNMVPGAFIVIDDSYTSKLSETGDEIKVSATSVQTNQTKSTVIKVSGGKCACHIEKVSGAEKVAFD</sequence>
<protein>
    <submittedName>
        <fullName evidence="1">Uncharacterized protein</fullName>
    </submittedName>
</protein>
<evidence type="ECO:0000313" key="1">
    <source>
        <dbReference type="EMBL" id="SHG42699.1"/>
    </source>
</evidence>
<gene>
    <name evidence="1" type="ORF">SAMN04488522_105467</name>
</gene>
<accession>A0A1M5JR03</accession>
<dbReference type="RefSeq" id="WP_073235231.1">
    <property type="nucleotide sequence ID" value="NZ_FQUQ01000005.1"/>
</dbReference>
<keyword evidence="2" id="KW-1185">Reference proteome</keyword>
<dbReference type="PROSITE" id="PS51257">
    <property type="entry name" value="PROKAR_LIPOPROTEIN"/>
    <property type="match status" value="1"/>
</dbReference>
<dbReference type="STRING" id="288992.SAMN04488522_105467"/>
<dbReference type="AlphaFoldDB" id="A0A1M5JR03"/>
<proteinExistence type="predicted"/>
<organism evidence="1 2">
    <name type="scientific">Pedobacter caeni</name>
    <dbReference type="NCBI Taxonomy" id="288992"/>
    <lineage>
        <taxon>Bacteria</taxon>
        <taxon>Pseudomonadati</taxon>
        <taxon>Bacteroidota</taxon>
        <taxon>Sphingobacteriia</taxon>
        <taxon>Sphingobacteriales</taxon>
        <taxon>Sphingobacteriaceae</taxon>
        <taxon>Pedobacter</taxon>
    </lineage>
</organism>
<evidence type="ECO:0000313" key="2">
    <source>
        <dbReference type="Proteomes" id="UP000184287"/>
    </source>
</evidence>
<dbReference type="EMBL" id="FQUQ01000005">
    <property type="protein sequence ID" value="SHG42699.1"/>
    <property type="molecule type" value="Genomic_DNA"/>
</dbReference>